<dbReference type="CDD" id="cd00085">
    <property type="entry name" value="HNHc"/>
    <property type="match status" value="1"/>
</dbReference>
<dbReference type="RefSeq" id="WP_319953262.1">
    <property type="nucleotide sequence ID" value="NZ_JAXAVX010000002.1"/>
</dbReference>
<dbReference type="Gene3D" id="1.10.30.50">
    <property type="match status" value="1"/>
</dbReference>
<dbReference type="InterPro" id="IPR002711">
    <property type="entry name" value="HNH"/>
</dbReference>
<dbReference type="Proteomes" id="UP001277761">
    <property type="component" value="Unassembled WGS sequence"/>
</dbReference>
<feature type="domain" description="HNH" evidence="1">
    <location>
        <begin position="59"/>
        <end position="101"/>
    </location>
</feature>
<evidence type="ECO:0000259" key="1">
    <source>
        <dbReference type="Pfam" id="PF01844"/>
    </source>
</evidence>
<dbReference type="Pfam" id="PF01844">
    <property type="entry name" value="HNH"/>
    <property type="match status" value="1"/>
</dbReference>
<keyword evidence="2" id="KW-0255">Endonuclease</keyword>
<keyword evidence="3" id="KW-1185">Reference proteome</keyword>
<protein>
    <submittedName>
        <fullName evidence="2">HNH endonuclease</fullName>
    </submittedName>
</protein>
<comment type="caution">
    <text evidence="2">The sequence shown here is derived from an EMBL/GenBank/DDBJ whole genome shotgun (WGS) entry which is preliminary data.</text>
</comment>
<keyword evidence="2" id="KW-0378">Hydrolase</keyword>
<name>A0ABU4VHC3_9ACTN</name>
<dbReference type="GO" id="GO:0004519">
    <property type="term" value="F:endonuclease activity"/>
    <property type="evidence" value="ECO:0007669"/>
    <property type="project" value="UniProtKB-KW"/>
</dbReference>
<evidence type="ECO:0000313" key="3">
    <source>
        <dbReference type="Proteomes" id="UP001277761"/>
    </source>
</evidence>
<reference evidence="2 3" key="1">
    <citation type="submission" date="2023-11" db="EMBL/GenBank/DDBJ databases">
        <authorList>
            <person name="Xu M."/>
            <person name="Jiang T."/>
        </authorList>
    </citation>
    <scope>NUCLEOTIDE SEQUENCE [LARGE SCALE GENOMIC DNA]</scope>
    <source>
        <strain evidence="2 3">SD</strain>
    </source>
</reference>
<keyword evidence="2" id="KW-0540">Nuclease</keyword>
<gene>
    <name evidence="2" type="ORF">SK069_05855</name>
</gene>
<proteinExistence type="predicted"/>
<evidence type="ECO:0000313" key="2">
    <source>
        <dbReference type="EMBL" id="MDX8151109.1"/>
    </source>
</evidence>
<dbReference type="EMBL" id="JAXAVX010000002">
    <property type="protein sequence ID" value="MDX8151109.1"/>
    <property type="molecule type" value="Genomic_DNA"/>
</dbReference>
<sequence length="103" mass="11848">MLWACADCGRETRHRKWCERCAAEHKRLDARPRASRDYRGTKRHADLRRQAWDDHGGVCGRCGQPIDPDGPWDLGHVVPHAAGGRLERSNVRPEHVMCNRSNR</sequence>
<dbReference type="InterPro" id="IPR003615">
    <property type="entry name" value="HNH_nuc"/>
</dbReference>
<organism evidence="2 3">
    <name type="scientific">Patulibacter brassicae</name>
    <dbReference type="NCBI Taxonomy" id="1705717"/>
    <lineage>
        <taxon>Bacteria</taxon>
        <taxon>Bacillati</taxon>
        <taxon>Actinomycetota</taxon>
        <taxon>Thermoleophilia</taxon>
        <taxon>Solirubrobacterales</taxon>
        <taxon>Patulibacteraceae</taxon>
        <taxon>Patulibacter</taxon>
    </lineage>
</organism>
<accession>A0ABU4VHC3</accession>